<gene>
    <name evidence="2" type="ORF">LCGC14_1933950</name>
</gene>
<comment type="caution">
    <text evidence="2">The sequence shown here is derived from an EMBL/GenBank/DDBJ whole genome shotgun (WGS) entry which is preliminary data.</text>
</comment>
<reference evidence="2" key="1">
    <citation type="journal article" date="2015" name="Nature">
        <title>Complex archaea that bridge the gap between prokaryotes and eukaryotes.</title>
        <authorList>
            <person name="Spang A."/>
            <person name="Saw J.H."/>
            <person name="Jorgensen S.L."/>
            <person name="Zaremba-Niedzwiedzka K."/>
            <person name="Martijn J."/>
            <person name="Lind A.E."/>
            <person name="van Eijk R."/>
            <person name="Schleper C."/>
            <person name="Guy L."/>
            <person name="Ettema T.J."/>
        </authorList>
    </citation>
    <scope>NUCLEOTIDE SEQUENCE</scope>
</reference>
<name>A0A0F9FMA1_9ZZZZ</name>
<evidence type="ECO:0000259" key="1">
    <source>
        <dbReference type="Pfam" id="PF03819"/>
    </source>
</evidence>
<dbReference type="SUPFAM" id="SSF101386">
    <property type="entry name" value="all-alpha NTP pyrophosphatases"/>
    <property type="match status" value="1"/>
</dbReference>
<evidence type="ECO:0000313" key="2">
    <source>
        <dbReference type="EMBL" id="KKL87514.1"/>
    </source>
</evidence>
<sequence length="89" mass="10160">MSKQSLVLSPERLERALVRVRRERAAQDAKWGEQNHTFDFWLAILMEEVGELAKAIVERKPAEIDTELTQVAAVAVSMMECGDRKGFDR</sequence>
<proteinExistence type="predicted"/>
<dbReference type="EMBL" id="LAZR01020816">
    <property type="protein sequence ID" value="KKL87514.1"/>
    <property type="molecule type" value="Genomic_DNA"/>
</dbReference>
<organism evidence="2">
    <name type="scientific">marine sediment metagenome</name>
    <dbReference type="NCBI Taxonomy" id="412755"/>
    <lineage>
        <taxon>unclassified sequences</taxon>
        <taxon>metagenomes</taxon>
        <taxon>ecological metagenomes</taxon>
    </lineage>
</organism>
<accession>A0A0F9FMA1</accession>
<dbReference type="Pfam" id="PF03819">
    <property type="entry name" value="MazG"/>
    <property type="match status" value="1"/>
</dbReference>
<protein>
    <recommendedName>
        <fullName evidence="1">NTP pyrophosphohydrolase MazG-like domain-containing protein</fullName>
    </recommendedName>
</protein>
<dbReference type="AlphaFoldDB" id="A0A0F9FMA1"/>
<dbReference type="Gene3D" id="1.10.287.1080">
    <property type="entry name" value="MazG-like"/>
    <property type="match status" value="1"/>
</dbReference>
<dbReference type="InterPro" id="IPR004518">
    <property type="entry name" value="MazG-like_dom"/>
</dbReference>
<feature type="domain" description="NTP pyrophosphohydrolase MazG-like" evidence="1">
    <location>
        <begin position="41"/>
        <end position="85"/>
    </location>
</feature>